<evidence type="ECO:0000256" key="2">
    <source>
        <dbReference type="ARBA" id="ARBA00022475"/>
    </source>
</evidence>
<dbReference type="InterPro" id="IPR036259">
    <property type="entry name" value="MFS_trans_sf"/>
</dbReference>
<keyword evidence="2" id="KW-1003">Cell membrane</keyword>
<dbReference type="PANTHER" id="PTHR23513:SF6">
    <property type="entry name" value="MAJOR FACILITATOR SUPERFAMILY ASSOCIATED DOMAIN-CONTAINING PROTEIN"/>
    <property type="match status" value="1"/>
</dbReference>
<feature type="transmembrane region" description="Helical" evidence="6">
    <location>
        <begin position="347"/>
        <end position="368"/>
    </location>
</feature>
<keyword evidence="3 6" id="KW-0812">Transmembrane</keyword>
<keyword evidence="5 6" id="KW-0472">Membrane</keyword>
<gene>
    <name evidence="7" type="ordered locus">AS9A_2613</name>
</gene>
<feature type="transmembrane region" description="Helical" evidence="6">
    <location>
        <begin position="255"/>
        <end position="276"/>
    </location>
</feature>
<dbReference type="PANTHER" id="PTHR23513">
    <property type="entry name" value="INTEGRAL MEMBRANE EFFLUX PROTEIN-RELATED"/>
    <property type="match status" value="1"/>
</dbReference>
<feature type="transmembrane region" description="Helical" evidence="6">
    <location>
        <begin position="374"/>
        <end position="393"/>
    </location>
</feature>
<dbReference type="AlphaFoldDB" id="F6EGK7"/>
<keyword evidence="8" id="KW-1185">Reference proteome</keyword>
<protein>
    <submittedName>
        <fullName evidence="7">Major facilitator superfamily MFS_1</fullName>
    </submittedName>
</protein>
<proteinExistence type="predicted"/>
<dbReference type="CDD" id="cd06173">
    <property type="entry name" value="MFS_MefA_like"/>
    <property type="match status" value="1"/>
</dbReference>
<dbReference type="STRING" id="443218.AS9A_2613"/>
<dbReference type="Proteomes" id="UP000009235">
    <property type="component" value="Chromosome"/>
</dbReference>
<dbReference type="Pfam" id="PF07690">
    <property type="entry name" value="MFS_1"/>
    <property type="match status" value="1"/>
</dbReference>
<comment type="subcellular location">
    <subcellularLocation>
        <location evidence="1">Cell membrane</location>
        <topology evidence="1">Multi-pass membrane protein</topology>
    </subcellularLocation>
</comment>
<dbReference type="eggNOG" id="COG2814">
    <property type="taxonomic scope" value="Bacteria"/>
</dbReference>
<organism evidence="7 8">
    <name type="scientific">Hoyosella subflava (strain DSM 45089 / JCM 17490 / NBRC 109087 / DQS3-9A1)</name>
    <name type="common">Amycolicicoccus subflavus</name>
    <dbReference type="NCBI Taxonomy" id="443218"/>
    <lineage>
        <taxon>Bacteria</taxon>
        <taxon>Bacillati</taxon>
        <taxon>Actinomycetota</taxon>
        <taxon>Actinomycetes</taxon>
        <taxon>Mycobacteriales</taxon>
        <taxon>Hoyosellaceae</taxon>
        <taxon>Hoyosella</taxon>
    </lineage>
</organism>
<feature type="transmembrane region" description="Helical" evidence="6">
    <location>
        <begin position="38"/>
        <end position="68"/>
    </location>
</feature>
<evidence type="ECO:0000256" key="1">
    <source>
        <dbReference type="ARBA" id="ARBA00004651"/>
    </source>
</evidence>
<dbReference type="GO" id="GO:0005886">
    <property type="term" value="C:plasma membrane"/>
    <property type="evidence" value="ECO:0007669"/>
    <property type="project" value="UniProtKB-SubCell"/>
</dbReference>
<dbReference type="SUPFAM" id="SSF103473">
    <property type="entry name" value="MFS general substrate transporter"/>
    <property type="match status" value="1"/>
</dbReference>
<dbReference type="KEGG" id="asd:AS9A_2613"/>
<feature type="transmembrane region" description="Helical" evidence="6">
    <location>
        <begin position="88"/>
        <end position="112"/>
    </location>
</feature>
<dbReference type="Gene3D" id="1.20.1250.20">
    <property type="entry name" value="MFS general substrate transporter like domains"/>
    <property type="match status" value="1"/>
</dbReference>
<evidence type="ECO:0000256" key="6">
    <source>
        <dbReference type="SAM" id="Phobius"/>
    </source>
</evidence>
<evidence type="ECO:0000313" key="8">
    <source>
        <dbReference type="Proteomes" id="UP000009235"/>
    </source>
</evidence>
<evidence type="ECO:0000313" key="7">
    <source>
        <dbReference type="EMBL" id="AEF41060.1"/>
    </source>
</evidence>
<dbReference type="EMBL" id="CP002786">
    <property type="protein sequence ID" value="AEF41060.1"/>
    <property type="molecule type" value="Genomic_DNA"/>
</dbReference>
<reference evidence="7 8" key="1">
    <citation type="journal article" date="2011" name="J. Bacteriol.">
        <title>Complete genome sequence of Amycolicicoccus subflavus DQS3-9A1T, an actinomycete isolated from crude oil-polluted soil.</title>
        <authorList>
            <person name="Cai M."/>
            <person name="Chen W.M."/>
            <person name="Nie Y."/>
            <person name="Chi C.Q."/>
            <person name="Wang Y.N."/>
            <person name="Tang Y.Q."/>
            <person name="Li G.Y."/>
            <person name="Wu X.L."/>
        </authorList>
    </citation>
    <scope>NUCLEOTIDE SEQUENCE [LARGE SCALE GENOMIC DNA]</scope>
    <source>
        <strain evidence="8">DSM 45089 / DQS3-9A1</strain>
    </source>
</reference>
<name>F6EGK7_HOYSD</name>
<evidence type="ECO:0000256" key="4">
    <source>
        <dbReference type="ARBA" id="ARBA00022989"/>
    </source>
</evidence>
<dbReference type="HOGENOM" id="CLU_034180_13_4_11"/>
<evidence type="ECO:0000256" key="5">
    <source>
        <dbReference type="ARBA" id="ARBA00023136"/>
    </source>
</evidence>
<sequence length="417" mass="42305">MTVATQTGTRQGSRRDFTLLWTGQAVSELGSRGYGIAIMLWVLAVTGSPAIVGMTATVTMASFALFNVPAGWIVDHLDRKRTMVGADLVGAGAATTLAAAVSAGAFVLAHILTVGAVLGAAWCVRGLAEEAALPHVVGDGELTRAVSLVEGRGYAAGLAGPPLATALYAIAPVLPFAAHAVSFVTAASTASAVKSPLRTTRLGDSHADASLGDGFRFVWRDPFLRPAALIGALSVLVTNGAGLVLIVMLTNTGAAVVAVGFALAVAYGAGIGGSLIVPRLQRHHSAHVLLSVSLLAGAIALSMMVMGNPVAATVGYSLLLAAQPLWQVTVSATMLDITPDELRGRAGGALGLVATVPAVFAPLCAGILTVSLGVATTVALLTVALLTGFLFTLRARGLRAAPSYLLGRDRSSFSTRP</sequence>
<feature type="transmembrane region" description="Helical" evidence="6">
    <location>
        <begin position="227"/>
        <end position="249"/>
    </location>
</feature>
<dbReference type="GO" id="GO:0022857">
    <property type="term" value="F:transmembrane transporter activity"/>
    <property type="evidence" value="ECO:0007669"/>
    <property type="project" value="InterPro"/>
</dbReference>
<evidence type="ECO:0000256" key="3">
    <source>
        <dbReference type="ARBA" id="ARBA00022692"/>
    </source>
</evidence>
<accession>F6EGK7</accession>
<keyword evidence="4 6" id="KW-1133">Transmembrane helix</keyword>
<dbReference type="InterPro" id="IPR011701">
    <property type="entry name" value="MFS"/>
</dbReference>